<evidence type="ECO:0000256" key="14">
    <source>
        <dbReference type="SAM" id="Phobius"/>
    </source>
</evidence>
<keyword evidence="7" id="KW-0521">NADP</keyword>
<evidence type="ECO:0000313" key="18">
    <source>
        <dbReference type="Proteomes" id="UP000232323"/>
    </source>
</evidence>
<evidence type="ECO:0000256" key="4">
    <source>
        <dbReference type="ARBA" id="ARBA00022519"/>
    </source>
</evidence>
<dbReference type="SUPFAM" id="SSF51735">
    <property type="entry name" value="NAD(P)-binding Rossmann-fold domains"/>
    <property type="match status" value="1"/>
</dbReference>
<comment type="catalytic activity">
    <reaction evidence="12">
        <text>NAD(+) + NADPH + H(+)(in) = NADH + NADP(+) + H(+)(out)</text>
        <dbReference type="Rhea" id="RHEA:47992"/>
        <dbReference type="ChEBI" id="CHEBI:15378"/>
        <dbReference type="ChEBI" id="CHEBI:57540"/>
        <dbReference type="ChEBI" id="CHEBI:57783"/>
        <dbReference type="ChEBI" id="CHEBI:57945"/>
        <dbReference type="ChEBI" id="CHEBI:58349"/>
        <dbReference type="EC" id="7.1.1.1"/>
    </reaction>
</comment>
<feature type="compositionally biased region" description="Polar residues" evidence="13">
    <location>
        <begin position="485"/>
        <end position="502"/>
    </location>
</feature>
<dbReference type="GO" id="GO:0008750">
    <property type="term" value="F:proton-translocating NAD(P)+ transhydrogenase activity"/>
    <property type="evidence" value="ECO:0007669"/>
    <property type="project" value="UniProtKB-EC"/>
</dbReference>
<keyword evidence="10" id="KW-0520">NAD</keyword>
<dbReference type="InterPro" id="IPR008143">
    <property type="entry name" value="Ala_DH/PNT_CS2"/>
</dbReference>
<keyword evidence="3" id="KW-1003">Cell membrane</keyword>
<evidence type="ECO:0000259" key="15">
    <source>
        <dbReference type="SMART" id="SM01002"/>
    </source>
</evidence>
<dbReference type="SMART" id="SM01002">
    <property type="entry name" value="AlaDh_PNT_C"/>
    <property type="match status" value="1"/>
</dbReference>
<feature type="transmembrane region" description="Helical" evidence="14">
    <location>
        <begin position="548"/>
        <end position="566"/>
    </location>
</feature>
<keyword evidence="6" id="KW-0547">Nucleotide-binding</keyword>
<dbReference type="InterPro" id="IPR007698">
    <property type="entry name" value="AlaDH/PNT_NAD(H)-bd"/>
</dbReference>
<feature type="transmembrane region" description="Helical" evidence="14">
    <location>
        <begin position="716"/>
        <end position="732"/>
    </location>
</feature>
<dbReference type="InterPro" id="IPR008142">
    <property type="entry name" value="AlaDH/PNT_CS1"/>
</dbReference>
<keyword evidence="18" id="KW-1185">Reference proteome</keyword>
<evidence type="ECO:0000313" key="17">
    <source>
        <dbReference type="EMBL" id="GAX81839.1"/>
    </source>
</evidence>
<dbReference type="PROSITE" id="PS00836">
    <property type="entry name" value="ALADH_PNT_1"/>
    <property type="match status" value="1"/>
</dbReference>
<evidence type="ECO:0000256" key="11">
    <source>
        <dbReference type="ARBA" id="ARBA00023136"/>
    </source>
</evidence>
<feature type="domain" description="Alanine dehydrogenase/pyridine nucleotide transhydrogenase NAD(H)-binding" evidence="15">
    <location>
        <begin position="204"/>
        <end position="370"/>
    </location>
</feature>
<evidence type="ECO:0000256" key="7">
    <source>
        <dbReference type="ARBA" id="ARBA00022857"/>
    </source>
</evidence>
<feature type="transmembrane region" description="Helical" evidence="14">
    <location>
        <begin position="640"/>
        <end position="658"/>
    </location>
</feature>
<dbReference type="OrthoDB" id="37244at2759"/>
<feature type="transmembrane region" description="Helical" evidence="14">
    <location>
        <begin position="738"/>
        <end position="757"/>
    </location>
</feature>
<dbReference type="Gene3D" id="3.40.50.720">
    <property type="entry name" value="NAD(P)-binding Rossmann-like Domain"/>
    <property type="match status" value="2"/>
</dbReference>
<dbReference type="SUPFAM" id="SSF52283">
    <property type="entry name" value="Formate/glycerate dehydrogenase catalytic domain-like"/>
    <property type="match status" value="1"/>
</dbReference>
<dbReference type="GO" id="GO:0016491">
    <property type="term" value="F:oxidoreductase activity"/>
    <property type="evidence" value="ECO:0007669"/>
    <property type="project" value="InterPro"/>
</dbReference>
<evidence type="ECO:0000256" key="9">
    <source>
        <dbReference type="ARBA" id="ARBA00022989"/>
    </source>
</evidence>
<dbReference type="InterPro" id="IPR026255">
    <property type="entry name" value="NADP_transhyd_a"/>
</dbReference>
<dbReference type="STRING" id="1157962.A0A250XG04"/>
<dbReference type="SMART" id="SM01003">
    <property type="entry name" value="AlaDh_PNT_N"/>
    <property type="match status" value="1"/>
</dbReference>
<feature type="transmembrane region" description="Helical" evidence="14">
    <location>
        <begin position="685"/>
        <end position="704"/>
    </location>
</feature>
<dbReference type="NCBIfam" id="NF006942">
    <property type="entry name" value="PRK09424.1"/>
    <property type="match status" value="1"/>
</dbReference>
<evidence type="ECO:0000256" key="3">
    <source>
        <dbReference type="ARBA" id="ARBA00022475"/>
    </source>
</evidence>
<feature type="domain" description="Alanine dehydrogenase/pyridine nucleotide transhydrogenase N-terminal" evidence="16">
    <location>
        <begin position="58"/>
        <end position="195"/>
    </location>
</feature>
<feature type="transmembrane region" description="Helical" evidence="14">
    <location>
        <begin position="573"/>
        <end position="594"/>
    </location>
</feature>
<dbReference type="InterPro" id="IPR007886">
    <property type="entry name" value="AlaDH/PNT_N"/>
</dbReference>
<evidence type="ECO:0000256" key="13">
    <source>
        <dbReference type="SAM" id="MobiDB-lite"/>
    </source>
</evidence>
<accession>A0A250XG04</accession>
<dbReference type="Pfam" id="PF01262">
    <property type="entry name" value="AlaDh_PNT_C"/>
    <property type="match status" value="1"/>
</dbReference>
<feature type="transmembrane region" description="Helical" evidence="14">
    <location>
        <begin position="520"/>
        <end position="542"/>
    </location>
</feature>
<dbReference type="FunFam" id="3.40.50.720:FF:000028">
    <property type="entry name" value="NAD(P) transhydrogenase subunit alpha"/>
    <property type="match status" value="1"/>
</dbReference>
<dbReference type="Pfam" id="PF12769">
    <property type="entry name" value="PNTB_4TM"/>
    <property type="match status" value="1"/>
</dbReference>
<evidence type="ECO:0000256" key="6">
    <source>
        <dbReference type="ARBA" id="ARBA00022741"/>
    </source>
</evidence>
<feature type="transmembrane region" description="Helical" evidence="14">
    <location>
        <begin position="769"/>
        <end position="790"/>
    </location>
</feature>
<dbReference type="Pfam" id="PF05222">
    <property type="entry name" value="AlaDh_PNT_N"/>
    <property type="match status" value="1"/>
</dbReference>
<organism evidence="17 18">
    <name type="scientific">Chlamydomonas eustigma</name>
    <dbReference type="NCBI Taxonomy" id="1157962"/>
    <lineage>
        <taxon>Eukaryota</taxon>
        <taxon>Viridiplantae</taxon>
        <taxon>Chlorophyta</taxon>
        <taxon>core chlorophytes</taxon>
        <taxon>Chlorophyceae</taxon>
        <taxon>CS clade</taxon>
        <taxon>Chlamydomonadales</taxon>
        <taxon>Chlamydomonadaceae</taxon>
        <taxon>Chlamydomonas</taxon>
    </lineage>
</organism>
<evidence type="ECO:0000256" key="1">
    <source>
        <dbReference type="ARBA" id="ARBA00004429"/>
    </source>
</evidence>
<keyword evidence="9 14" id="KW-1133">Transmembrane helix</keyword>
<dbReference type="EC" id="7.1.1.1" evidence="2"/>
<feature type="transmembrane region" description="Helical" evidence="14">
    <location>
        <begin position="600"/>
        <end position="620"/>
    </location>
</feature>
<sequence>MIIRSRKQLHNYQTVHHLQLSQHCFVVAFSAKTTTRYGALQVVRYKSDPRPYPSLTIGVPREVCDGEKRVAVSPQSVKQLISEGVGAVVVESHAGEGAGWSDAEYVAAGANIVPSHDQALKQDIIFKVRPPTLEEVSHLHPSGSHLISYIQLAQNPQLLDALSQRKATVIGLDCLQRTISRAQAFDTLTSMASVAGYRAVVEAVHEYKGFMSGQITAAGKVPPAKVLIIGGGVAGLAAAVTAKGLGAIVRLFDTRSSVADQAASVGAEFLQVEGVKEEGETKSGYSKEMSKEFIEAEMRLFHQQCREVNLIITTAMIPGKPAPKLLTKEMVDDMKPGSVIVDLAAESGGNSEYTVKGERYVTDKGVVVLGYTDLPSRLAAQASTLFSSNVVKLFLSMGPFTGHKQHFYIDDKDEAVRSTLVLEDGELKWPPPPPALPLAPAAAAGAVPSSNGAPPSSPHIAADKVVADNHTTLTHMTAAAATPAEMQSQRPATAMSSASSGHQTDKAEVSRRSKALGSNLGLGAGAAGLLALGAASPSAAFSSMLTKFGLASICGYQAVWGVTPALHSPLMSVTNAVSGLTAIGGMVLAGGGLVPETPSQWLAATAMTASAINIGGGFTITQRMLDMFRRPADPPAYSHFYAIPAAVMILTVTAGSLMTSGSSNGGLDSDTTMGPATMLISSDGLIQAAYLAASVACLSAIGCLSNQKTASTGNTLGLLGVSTGIAAAWASLHAPIPVYAQVVTCLGVGGLLGRQLASKINITDLPQMVAAFHSLVGFAAAATAISSVIAGHEVLGGGATGHEVDMVHQVTAYLGDVIGAITLTGSVVAF</sequence>
<dbReference type="Proteomes" id="UP000232323">
    <property type="component" value="Unassembled WGS sequence"/>
</dbReference>
<reference evidence="17 18" key="1">
    <citation type="submission" date="2017-08" db="EMBL/GenBank/DDBJ databases">
        <title>Acidophilic green algal genome provides insights into adaptation to an acidic environment.</title>
        <authorList>
            <person name="Hirooka S."/>
            <person name="Hirose Y."/>
            <person name="Kanesaki Y."/>
            <person name="Higuchi S."/>
            <person name="Fujiwara T."/>
            <person name="Onuma R."/>
            <person name="Era A."/>
            <person name="Ohbayashi R."/>
            <person name="Uzuka A."/>
            <person name="Nozaki H."/>
            <person name="Yoshikawa H."/>
            <person name="Miyagishima S.Y."/>
        </authorList>
    </citation>
    <scope>NUCLEOTIDE SEQUENCE [LARGE SCALE GENOMIC DNA]</scope>
    <source>
        <strain evidence="17 18">NIES-2499</strain>
    </source>
</reference>
<dbReference type="InterPro" id="IPR034300">
    <property type="entry name" value="PNTB-like"/>
</dbReference>
<dbReference type="CDD" id="cd05304">
    <property type="entry name" value="Rubrum_tdh"/>
    <property type="match status" value="1"/>
</dbReference>
<dbReference type="GO" id="GO:0005886">
    <property type="term" value="C:plasma membrane"/>
    <property type="evidence" value="ECO:0007669"/>
    <property type="project" value="UniProtKB-SubCell"/>
</dbReference>
<dbReference type="EMBL" id="BEGY01000071">
    <property type="protein sequence ID" value="GAX81839.1"/>
    <property type="molecule type" value="Genomic_DNA"/>
</dbReference>
<feature type="region of interest" description="Disordered" evidence="13">
    <location>
        <begin position="480"/>
        <end position="507"/>
    </location>
</feature>
<dbReference type="PANTHER" id="PTHR10160">
    <property type="entry name" value="NAD(P) TRANSHYDROGENASE"/>
    <property type="match status" value="1"/>
</dbReference>
<keyword evidence="4" id="KW-0997">Cell inner membrane</keyword>
<keyword evidence="8" id="KW-1278">Translocase</keyword>
<evidence type="ECO:0000256" key="2">
    <source>
        <dbReference type="ARBA" id="ARBA00012943"/>
    </source>
</evidence>
<dbReference type="InterPro" id="IPR036291">
    <property type="entry name" value="NAD(P)-bd_dom_sf"/>
</dbReference>
<feature type="compositionally biased region" description="Low complexity" evidence="13">
    <location>
        <begin position="438"/>
        <end position="454"/>
    </location>
</feature>
<feature type="transmembrane region" description="Helical" evidence="14">
    <location>
        <begin position="810"/>
        <end position="829"/>
    </location>
</feature>
<gene>
    <name evidence="17" type="ORF">CEUSTIGMA_g9267.t1</name>
</gene>
<dbReference type="GO" id="GO:0006740">
    <property type="term" value="P:NADPH regeneration"/>
    <property type="evidence" value="ECO:0007669"/>
    <property type="project" value="TreeGrafter"/>
</dbReference>
<evidence type="ECO:0000256" key="5">
    <source>
        <dbReference type="ARBA" id="ARBA00022692"/>
    </source>
</evidence>
<evidence type="ECO:0000256" key="10">
    <source>
        <dbReference type="ARBA" id="ARBA00023027"/>
    </source>
</evidence>
<name>A0A250XG04_9CHLO</name>
<dbReference type="PANTHER" id="PTHR10160:SF19">
    <property type="entry name" value="PROTON-TRANSLOCATING NAD(P)(+) TRANSHYDROGENASE"/>
    <property type="match status" value="1"/>
</dbReference>
<dbReference type="NCBIfam" id="TIGR00561">
    <property type="entry name" value="pntA"/>
    <property type="match status" value="1"/>
</dbReference>
<dbReference type="GO" id="GO:0005743">
    <property type="term" value="C:mitochondrial inner membrane"/>
    <property type="evidence" value="ECO:0007669"/>
    <property type="project" value="TreeGrafter"/>
</dbReference>
<dbReference type="AlphaFoldDB" id="A0A250XG04"/>
<evidence type="ECO:0000256" key="8">
    <source>
        <dbReference type="ARBA" id="ARBA00022967"/>
    </source>
</evidence>
<dbReference type="PROSITE" id="PS00837">
    <property type="entry name" value="ALADH_PNT_2"/>
    <property type="match status" value="1"/>
</dbReference>
<comment type="subcellular location">
    <subcellularLocation>
        <location evidence="1">Cell inner membrane</location>
        <topology evidence="1">Multi-pass membrane protein</topology>
    </subcellularLocation>
</comment>
<keyword evidence="11 14" id="KW-0472">Membrane</keyword>
<dbReference type="GO" id="GO:0050661">
    <property type="term" value="F:NADP binding"/>
    <property type="evidence" value="ECO:0007669"/>
    <property type="project" value="TreeGrafter"/>
</dbReference>
<feature type="region of interest" description="Disordered" evidence="13">
    <location>
        <begin position="431"/>
        <end position="460"/>
    </location>
</feature>
<proteinExistence type="predicted"/>
<dbReference type="Pfam" id="PF02233">
    <property type="entry name" value="PNTB"/>
    <property type="match status" value="1"/>
</dbReference>
<evidence type="ECO:0000259" key="16">
    <source>
        <dbReference type="SMART" id="SM01003"/>
    </source>
</evidence>
<comment type="caution">
    <text evidence="17">The sequence shown here is derived from an EMBL/GenBank/DDBJ whole genome shotgun (WGS) entry which is preliminary data.</text>
</comment>
<dbReference type="InterPro" id="IPR024605">
    <property type="entry name" value="NADP_transhyd_a_C"/>
</dbReference>
<keyword evidence="5 14" id="KW-0812">Transmembrane</keyword>
<protein>
    <recommendedName>
        <fullName evidence="2">proton-translocating NAD(P)(+) transhydrogenase</fullName>
        <ecNumber evidence="2">7.1.1.1</ecNumber>
    </recommendedName>
</protein>
<evidence type="ECO:0000256" key="12">
    <source>
        <dbReference type="ARBA" id="ARBA00048202"/>
    </source>
</evidence>